<dbReference type="InterPro" id="IPR007034">
    <property type="entry name" value="BMS1_TSR1_C"/>
</dbReference>
<dbReference type="EMBL" id="CACRXK020018787">
    <property type="protein sequence ID" value="CAB4032893.1"/>
    <property type="molecule type" value="Genomic_DNA"/>
</dbReference>
<dbReference type="Proteomes" id="UP001152795">
    <property type="component" value="Unassembled WGS sequence"/>
</dbReference>
<dbReference type="GO" id="GO:0005525">
    <property type="term" value="F:GTP binding"/>
    <property type="evidence" value="ECO:0007669"/>
    <property type="project" value="TreeGrafter"/>
</dbReference>
<feature type="non-terminal residue" evidence="1">
    <location>
        <position position="1"/>
    </location>
</feature>
<gene>
    <name evidence="1" type="ORF">PACLA_8A019534</name>
</gene>
<dbReference type="GO" id="GO:0034511">
    <property type="term" value="F:U3 snoRNA binding"/>
    <property type="evidence" value="ECO:0007669"/>
    <property type="project" value="TreeGrafter"/>
</dbReference>
<dbReference type="SMART" id="SM01362">
    <property type="entry name" value="DUF663"/>
    <property type="match status" value="1"/>
</dbReference>
<comment type="caution">
    <text evidence="1">The sequence shown here is derived from an EMBL/GenBank/DDBJ whole genome shotgun (WGS) entry which is preliminary data.</text>
</comment>
<proteinExistence type="predicted"/>
<dbReference type="PANTHER" id="PTHR12858">
    <property type="entry name" value="RIBOSOME BIOGENESIS PROTEIN"/>
    <property type="match status" value="1"/>
</dbReference>
<keyword evidence="2" id="KW-1185">Reference proteome</keyword>
<evidence type="ECO:0000313" key="1">
    <source>
        <dbReference type="EMBL" id="CAB4032893.1"/>
    </source>
</evidence>
<evidence type="ECO:0000313" key="2">
    <source>
        <dbReference type="Proteomes" id="UP001152795"/>
    </source>
</evidence>
<dbReference type="AlphaFoldDB" id="A0A7D9JP98"/>
<dbReference type="Pfam" id="PF04950">
    <property type="entry name" value="RIBIOP_C"/>
    <property type="match status" value="1"/>
</dbReference>
<dbReference type="GO" id="GO:0030686">
    <property type="term" value="C:90S preribosome"/>
    <property type="evidence" value="ECO:0007669"/>
    <property type="project" value="TreeGrafter"/>
</dbReference>
<dbReference type="GO" id="GO:0003924">
    <property type="term" value="F:GTPase activity"/>
    <property type="evidence" value="ECO:0007669"/>
    <property type="project" value="TreeGrafter"/>
</dbReference>
<dbReference type="GO" id="GO:0000462">
    <property type="term" value="P:maturation of SSU-rRNA from tricistronic rRNA transcript (SSU-rRNA, 5.8S rRNA, LSU-rRNA)"/>
    <property type="evidence" value="ECO:0007669"/>
    <property type="project" value="TreeGrafter"/>
</dbReference>
<sequence>VEKIPCEFINNFNPTYPVVLGGLLSNEDNIGYIRVRLKKHRWYKRILKTRDPLIMSIGWRRFQTVTMYSTQDHNGRYRSLKYTPEHLHCVASAYGPIVPPGTGVLAVQSVTDVAAHFRIAATGVILDLDKSVDIVKKLKLTGSPLKIYKNTAFIKGMFNSSLEVAKFEGANVRTVSGIRGQVKKAIKAPDGAFRATFEDKILMS</sequence>
<name>A0A7D9JP98_PARCT</name>
<protein>
    <submittedName>
        <fullName evidence="1">Ribosome biogenesis BMS1 homolog</fullName>
    </submittedName>
</protein>
<dbReference type="OrthoDB" id="5985400at2759"/>
<dbReference type="InterPro" id="IPR039761">
    <property type="entry name" value="Bms1/Tsr1"/>
</dbReference>
<reference evidence="1" key="1">
    <citation type="submission" date="2020-04" db="EMBL/GenBank/DDBJ databases">
        <authorList>
            <person name="Alioto T."/>
            <person name="Alioto T."/>
            <person name="Gomez Garrido J."/>
        </authorList>
    </citation>
    <scope>NUCLEOTIDE SEQUENCE</scope>
    <source>
        <strain evidence="1">A484AB</strain>
    </source>
</reference>
<dbReference type="PANTHER" id="PTHR12858:SF2">
    <property type="entry name" value="RIBOSOME BIOGENESIS PROTEIN BMS1 HOMOLOG"/>
    <property type="match status" value="1"/>
</dbReference>
<accession>A0A7D9JP98</accession>
<organism evidence="1 2">
    <name type="scientific">Paramuricea clavata</name>
    <name type="common">Red gorgonian</name>
    <name type="synonym">Violescent sea-whip</name>
    <dbReference type="NCBI Taxonomy" id="317549"/>
    <lineage>
        <taxon>Eukaryota</taxon>
        <taxon>Metazoa</taxon>
        <taxon>Cnidaria</taxon>
        <taxon>Anthozoa</taxon>
        <taxon>Octocorallia</taxon>
        <taxon>Malacalcyonacea</taxon>
        <taxon>Plexauridae</taxon>
        <taxon>Paramuricea</taxon>
    </lineage>
</organism>
<dbReference type="GO" id="GO:0000479">
    <property type="term" value="P:endonucleolytic cleavage of tricistronic rRNA transcript (SSU-rRNA, 5.8S rRNA, LSU-rRNA)"/>
    <property type="evidence" value="ECO:0007669"/>
    <property type="project" value="TreeGrafter"/>
</dbReference>
<feature type="non-terminal residue" evidence="1">
    <location>
        <position position="204"/>
    </location>
</feature>